<dbReference type="Pfam" id="PF00356">
    <property type="entry name" value="LacI"/>
    <property type="match status" value="1"/>
</dbReference>
<dbReference type="PANTHER" id="PTHR30146">
    <property type="entry name" value="LACI-RELATED TRANSCRIPTIONAL REPRESSOR"/>
    <property type="match status" value="1"/>
</dbReference>
<evidence type="ECO:0000256" key="1">
    <source>
        <dbReference type="ARBA" id="ARBA00023015"/>
    </source>
</evidence>
<dbReference type="CDD" id="cd01392">
    <property type="entry name" value="HTH_LacI"/>
    <property type="match status" value="1"/>
</dbReference>
<accession>A0A518B2Y7</accession>
<reference evidence="5 6" key="1">
    <citation type="submission" date="2019-02" db="EMBL/GenBank/DDBJ databases">
        <title>Deep-cultivation of Planctomycetes and their phenomic and genomic characterization uncovers novel biology.</title>
        <authorList>
            <person name="Wiegand S."/>
            <person name="Jogler M."/>
            <person name="Boedeker C."/>
            <person name="Pinto D."/>
            <person name="Vollmers J."/>
            <person name="Rivas-Marin E."/>
            <person name="Kohn T."/>
            <person name="Peeters S.H."/>
            <person name="Heuer A."/>
            <person name="Rast P."/>
            <person name="Oberbeckmann S."/>
            <person name="Bunk B."/>
            <person name="Jeske O."/>
            <person name="Meyerdierks A."/>
            <person name="Storesund J.E."/>
            <person name="Kallscheuer N."/>
            <person name="Luecker S."/>
            <person name="Lage O.M."/>
            <person name="Pohl T."/>
            <person name="Merkel B.J."/>
            <person name="Hornburger P."/>
            <person name="Mueller R.-W."/>
            <person name="Bruemmer F."/>
            <person name="Labrenz M."/>
            <person name="Spormann A.M."/>
            <person name="Op den Camp H."/>
            <person name="Overmann J."/>
            <person name="Amann R."/>
            <person name="Jetten M.S.M."/>
            <person name="Mascher T."/>
            <person name="Medema M.H."/>
            <person name="Devos D.P."/>
            <person name="Kaster A.-K."/>
            <person name="Ovreas L."/>
            <person name="Rohde M."/>
            <person name="Galperin M.Y."/>
            <person name="Jogler C."/>
        </authorList>
    </citation>
    <scope>NUCLEOTIDE SEQUENCE [LARGE SCALE GENOMIC DNA]</scope>
    <source>
        <strain evidence="5 6">Pan216</strain>
    </source>
</reference>
<dbReference type="AlphaFoldDB" id="A0A518B2Y7"/>
<evidence type="ECO:0000313" key="6">
    <source>
        <dbReference type="Proteomes" id="UP000317093"/>
    </source>
</evidence>
<dbReference type="EMBL" id="CP036279">
    <property type="protein sequence ID" value="QDU61335.1"/>
    <property type="molecule type" value="Genomic_DNA"/>
</dbReference>
<keyword evidence="6" id="KW-1185">Reference proteome</keyword>
<keyword evidence="2" id="KW-0238">DNA-binding</keyword>
<name>A0A518B2Y7_9BACT</name>
<dbReference type="CDD" id="cd06267">
    <property type="entry name" value="PBP1_LacI_sugar_binding-like"/>
    <property type="match status" value="1"/>
</dbReference>
<evidence type="ECO:0000313" key="5">
    <source>
        <dbReference type="EMBL" id="QDU61335.1"/>
    </source>
</evidence>
<dbReference type="Gene3D" id="1.10.260.40">
    <property type="entry name" value="lambda repressor-like DNA-binding domains"/>
    <property type="match status" value="1"/>
</dbReference>
<dbReference type="InterPro" id="IPR010982">
    <property type="entry name" value="Lambda_DNA-bd_dom_sf"/>
</dbReference>
<protein>
    <submittedName>
        <fullName evidence="5">Catabolite control protein A</fullName>
    </submittedName>
</protein>
<sequence>MSTVKVARLAGVSQATVSRVINRQPGVSPENVKAVEEAIRKLKFVPRTRRRRTKTVPEAGAGTVAVLLLDDSYAVHSTLAMLKLQGVCHALRETRTNLIFASVGSVHDLPPLLSTQQVDGVLLWGHRAPAGLQKELGDLPRVWLSSHEGEGQQGTLFGNEAVGRTAAEHLIEQGCRQLAVLNVTHHLRSHRARVEGFHLVARREEIAARTIGGEGDDPTVDQRDATALERRIDALVDRLLKLKTRVDGLFVLSDQLTAITHRTLKRKGVDLRQELTIVSAGNDEPYLLGLDPRPATIDLSPELTGQCAARKLLWTINQPDHADRVEVVVTPKLVPGDRDNVRGS</sequence>
<organism evidence="5 6">
    <name type="scientific">Kolteria novifilia</name>
    <dbReference type="NCBI Taxonomy" id="2527975"/>
    <lineage>
        <taxon>Bacteria</taxon>
        <taxon>Pseudomonadati</taxon>
        <taxon>Planctomycetota</taxon>
        <taxon>Planctomycetia</taxon>
        <taxon>Kolteriales</taxon>
        <taxon>Kolteriaceae</taxon>
        <taxon>Kolteria</taxon>
    </lineage>
</organism>
<proteinExistence type="predicted"/>
<evidence type="ECO:0000256" key="2">
    <source>
        <dbReference type="ARBA" id="ARBA00023125"/>
    </source>
</evidence>
<evidence type="ECO:0000256" key="3">
    <source>
        <dbReference type="ARBA" id="ARBA00023163"/>
    </source>
</evidence>
<dbReference type="KEGG" id="knv:Pan216_21900"/>
<dbReference type="InterPro" id="IPR028082">
    <property type="entry name" value="Peripla_BP_I"/>
</dbReference>
<feature type="domain" description="HTH lacI-type" evidence="4">
    <location>
        <begin position="1"/>
        <end position="55"/>
    </location>
</feature>
<dbReference type="InterPro" id="IPR000843">
    <property type="entry name" value="HTH_LacI"/>
</dbReference>
<dbReference type="Pfam" id="PF13377">
    <property type="entry name" value="Peripla_BP_3"/>
    <property type="match status" value="1"/>
</dbReference>
<evidence type="ECO:0000259" key="4">
    <source>
        <dbReference type="PROSITE" id="PS50932"/>
    </source>
</evidence>
<dbReference type="SUPFAM" id="SSF53822">
    <property type="entry name" value="Periplasmic binding protein-like I"/>
    <property type="match status" value="1"/>
</dbReference>
<dbReference type="InterPro" id="IPR046335">
    <property type="entry name" value="LacI/GalR-like_sensor"/>
</dbReference>
<gene>
    <name evidence="5" type="primary">ccpA</name>
    <name evidence="5" type="ORF">Pan216_21900</name>
</gene>
<dbReference type="SUPFAM" id="SSF47413">
    <property type="entry name" value="lambda repressor-like DNA-binding domains"/>
    <property type="match status" value="1"/>
</dbReference>
<dbReference type="GO" id="GO:0000976">
    <property type="term" value="F:transcription cis-regulatory region binding"/>
    <property type="evidence" value="ECO:0007669"/>
    <property type="project" value="TreeGrafter"/>
</dbReference>
<dbReference type="GO" id="GO:0003700">
    <property type="term" value="F:DNA-binding transcription factor activity"/>
    <property type="evidence" value="ECO:0007669"/>
    <property type="project" value="TreeGrafter"/>
</dbReference>
<keyword evidence="3" id="KW-0804">Transcription</keyword>
<dbReference type="PANTHER" id="PTHR30146:SF109">
    <property type="entry name" value="HTH-TYPE TRANSCRIPTIONAL REGULATOR GALS"/>
    <property type="match status" value="1"/>
</dbReference>
<dbReference type="Gene3D" id="3.40.50.2300">
    <property type="match status" value="2"/>
</dbReference>
<dbReference type="SMART" id="SM00354">
    <property type="entry name" value="HTH_LACI"/>
    <property type="match status" value="1"/>
</dbReference>
<keyword evidence="1" id="KW-0805">Transcription regulation</keyword>
<dbReference type="PROSITE" id="PS50932">
    <property type="entry name" value="HTH_LACI_2"/>
    <property type="match status" value="1"/>
</dbReference>
<dbReference type="Proteomes" id="UP000317093">
    <property type="component" value="Chromosome"/>
</dbReference>